<evidence type="ECO:0000313" key="2">
    <source>
        <dbReference type="Proteomes" id="UP000809789"/>
    </source>
</evidence>
<sequence length="311" mass="34974">MNRRSGDHTCPSTACGQTSRVHVILRTASLFIPQQGLKRTFLVWHSAHLCEPSHRSRTDHAAQHRWQHRYYCLFGAAALHSNLHVNDGWVLDAAQVEPPQRQITNHFHLLVNIKITSLETIITFPKMHFPLLPLLLTTLTLTTALPLDPRQERCLVKHTTQERLGDGDPHQNYYHIQLTRDLTCEPTLSCNIGRTEAEGMSVGFSLNIAPDAALGWIDGGFSVEKSWEVGESQTCDGGPGDNVCLWQRVAHTAYTVRDKYTSPCGTVTYGKPYVIRSPNREQRGSYCVKNHCQVKGYGYWESFENAPKGGV</sequence>
<protein>
    <submittedName>
        <fullName evidence="1">Uncharacterized protein</fullName>
    </submittedName>
</protein>
<keyword evidence="2" id="KW-1185">Reference proteome</keyword>
<proteinExistence type="predicted"/>
<accession>A0A8K0PF03</accession>
<organism evidence="1 2">
    <name type="scientific">Elsinoe batatas</name>
    <dbReference type="NCBI Taxonomy" id="2601811"/>
    <lineage>
        <taxon>Eukaryota</taxon>
        <taxon>Fungi</taxon>
        <taxon>Dikarya</taxon>
        <taxon>Ascomycota</taxon>
        <taxon>Pezizomycotina</taxon>
        <taxon>Dothideomycetes</taxon>
        <taxon>Dothideomycetidae</taxon>
        <taxon>Myriangiales</taxon>
        <taxon>Elsinoaceae</taxon>
        <taxon>Elsinoe</taxon>
    </lineage>
</organism>
<dbReference type="Proteomes" id="UP000809789">
    <property type="component" value="Unassembled WGS sequence"/>
</dbReference>
<dbReference type="OrthoDB" id="3641682at2759"/>
<comment type="caution">
    <text evidence="1">The sequence shown here is derived from an EMBL/GenBank/DDBJ whole genome shotgun (WGS) entry which is preliminary data.</text>
</comment>
<gene>
    <name evidence="1" type="ORF">KVT40_001379</name>
</gene>
<reference evidence="1" key="1">
    <citation type="submission" date="2021-07" db="EMBL/GenBank/DDBJ databases">
        <title>Elsinoe batatas strain:CRI-CJ2 Genome sequencing and assembly.</title>
        <authorList>
            <person name="Huang L."/>
        </authorList>
    </citation>
    <scope>NUCLEOTIDE SEQUENCE</scope>
    <source>
        <strain evidence="1">CRI-CJ2</strain>
    </source>
</reference>
<evidence type="ECO:0000313" key="1">
    <source>
        <dbReference type="EMBL" id="KAG8629760.1"/>
    </source>
</evidence>
<name>A0A8K0PF03_9PEZI</name>
<dbReference type="AlphaFoldDB" id="A0A8K0PF03"/>
<dbReference type="EMBL" id="JAESVG020000002">
    <property type="protein sequence ID" value="KAG8629760.1"/>
    <property type="molecule type" value="Genomic_DNA"/>
</dbReference>